<dbReference type="SMART" id="SM00665">
    <property type="entry name" value="B561"/>
    <property type="match status" value="1"/>
</dbReference>
<evidence type="ECO:0000259" key="11">
    <source>
        <dbReference type="SMART" id="SM00665"/>
    </source>
</evidence>
<feature type="compositionally biased region" description="Low complexity" evidence="7">
    <location>
        <begin position="258"/>
        <end position="274"/>
    </location>
</feature>
<dbReference type="STRING" id="1116229.S3CUW6"/>
<evidence type="ECO:0000259" key="10">
    <source>
        <dbReference type="SMART" id="SM00664"/>
    </source>
</evidence>
<dbReference type="eggNOG" id="ENOG502QWMM">
    <property type="taxonomic scope" value="Eukaryota"/>
</dbReference>
<evidence type="ECO:0000256" key="6">
    <source>
        <dbReference type="ARBA" id="ARBA00023136"/>
    </source>
</evidence>
<dbReference type="PANTHER" id="PTHR47797:SF1">
    <property type="entry name" value="CYTOCHROME B561 DOMAIN-CONTAINING PROTEIN-RELATED"/>
    <property type="match status" value="1"/>
</dbReference>
<dbReference type="Pfam" id="PF16010">
    <property type="entry name" value="CDH-cyt"/>
    <property type="match status" value="1"/>
</dbReference>
<sequence>MNIAKLTYGLLALGTTAFAQQASYSAGDGVNYAVNIPAASASSGSGDIYFQLSGPSSLSWIGLGQGSSMSNANIFIIYANAAGDNVTLSPRTGVGEKQPTVGGASVTLLSGSGISNNVMTANVRCSNCDSWSGGSMSFTDSSSKWIWSHKSGSAVSSDSASASVSQHDTHGTITFDLQTAAGGDSVNPFAAAAVDSPSSGVSGGTPTAVTSTSMVASSTTSCSFVGIDGQNRPTGRPTGTPGYSCSVVATEVPVEVIGTGSSNGGSSNNANTGANSGGANSGNSNSNAGASGSRGSFGPGANYNDILKAHGIILPVAFVLMFPIGAIAIRMLSFPGLVWVHAAWMVLSWFLAIAGMGLGIWMANTSRQLDTAHAIIGIVVVIALLAQPITGLAHHILFKRYGRPNTATYPHVWWGRAVITLGIINGGLGLQLVDNTTDGKIAYAVVAAFMWLVWMTVVVIAFFKSSKRLEGETGETVLRQSSTLNDFSSSEYVQPPMGQYEVTVSSASPTSPVEYGRNYDRRGSKYNFQ</sequence>
<feature type="region of interest" description="Disordered" evidence="7">
    <location>
        <begin position="258"/>
        <end position="291"/>
    </location>
</feature>
<dbReference type="OMA" id="IVWYIWV"/>
<feature type="transmembrane region" description="Helical" evidence="8">
    <location>
        <begin position="410"/>
        <end position="429"/>
    </location>
</feature>
<evidence type="ECO:0000256" key="2">
    <source>
        <dbReference type="ARBA" id="ARBA00022448"/>
    </source>
</evidence>
<reference evidence="12 13" key="1">
    <citation type="journal article" date="2013" name="BMC Genomics">
        <title>Genomics-driven discovery of the pneumocandin biosynthetic gene cluster in the fungus Glarea lozoyensis.</title>
        <authorList>
            <person name="Chen L."/>
            <person name="Yue Q."/>
            <person name="Zhang X."/>
            <person name="Xiang M."/>
            <person name="Wang C."/>
            <person name="Li S."/>
            <person name="Che Y."/>
            <person name="Ortiz-Lopez F.J."/>
            <person name="Bills G.F."/>
            <person name="Liu X."/>
            <person name="An Z."/>
        </authorList>
    </citation>
    <scope>NUCLEOTIDE SEQUENCE [LARGE SCALE GENOMIC DNA]</scope>
    <source>
        <strain evidence="13">ATCC 20868 / MF5171</strain>
    </source>
</reference>
<organism evidence="12 13">
    <name type="scientific">Glarea lozoyensis (strain ATCC 20868 / MF5171)</name>
    <dbReference type="NCBI Taxonomy" id="1116229"/>
    <lineage>
        <taxon>Eukaryota</taxon>
        <taxon>Fungi</taxon>
        <taxon>Dikarya</taxon>
        <taxon>Ascomycota</taxon>
        <taxon>Pezizomycotina</taxon>
        <taxon>Leotiomycetes</taxon>
        <taxon>Helotiales</taxon>
        <taxon>Helotiaceae</taxon>
        <taxon>Glarea</taxon>
    </lineage>
</organism>
<feature type="chain" id="PRO_5004519170" evidence="9">
    <location>
        <begin position="20"/>
        <end position="529"/>
    </location>
</feature>
<keyword evidence="6 8" id="KW-0472">Membrane</keyword>
<gene>
    <name evidence="12" type="ORF">GLAREA_12915</name>
</gene>
<evidence type="ECO:0000256" key="9">
    <source>
        <dbReference type="SAM" id="SignalP"/>
    </source>
</evidence>
<dbReference type="InterPro" id="IPR006593">
    <property type="entry name" value="Cyt_b561/ferric_Rdtase_TM"/>
</dbReference>
<name>S3CUW6_GLAL2</name>
<evidence type="ECO:0000313" key="13">
    <source>
        <dbReference type="Proteomes" id="UP000016922"/>
    </source>
</evidence>
<feature type="transmembrane region" description="Helical" evidence="8">
    <location>
        <begin position="344"/>
        <end position="363"/>
    </location>
</feature>
<keyword evidence="13" id="KW-1185">Reference proteome</keyword>
<proteinExistence type="predicted"/>
<dbReference type="SUPFAM" id="SSF49344">
    <property type="entry name" value="CBD9-like"/>
    <property type="match status" value="1"/>
</dbReference>
<evidence type="ECO:0000313" key="12">
    <source>
        <dbReference type="EMBL" id="EPE30192.1"/>
    </source>
</evidence>
<dbReference type="PANTHER" id="PTHR47797">
    <property type="entry name" value="DEHYDROGENASE, PUTATIVE (AFU_ORTHOLOGUE AFUA_8G05805)-RELATED"/>
    <property type="match status" value="1"/>
</dbReference>
<keyword evidence="5 8" id="KW-1133">Transmembrane helix</keyword>
<dbReference type="RefSeq" id="XP_008082869.1">
    <property type="nucleotide sequence ID" value="XM_008084678.1"/>
</dbReference>
<keyword evidence="2" id="KW-0813">Transport</keyword>
<feature type="transmembrane region" description="Helical" evidence="8">
    <location>
        <begin position="312"/>
        <end position="332"/>
    </location>
</feature>
<dbReference type="Proteomes" id="UP000016922">
    <property type="component" value="Unassembled WGS sequence"/>
</dbReference>
<feature type="domain" description="DOMON" evidence="10">
    <location>
        <begin position="60"/>
        <end position="150"/>
    </location>
</feature>
<evidence type="ECO:0000256" key="7">
    <source>
        <dbReference type="SAM" id="MobiDB-lite"/>
    </source>
</evidence>
<dbReference type="GO" id="GO:0016020">
    <property type="term" value="C:membrane"/>
    <property type="evidence" value="ECO:0007669"/>
    <property type="project" value="UniProtKB-SubCell"/>
</dbReference>
<dbReference type="InterPro" id="IPR015920">
    <property type="entry name" value="Cellobiose_DH-like_cyt"/>
</dbReference>
<feature type="region of interest" description="Disordered" evidence="7">
    <location>
        <begin position="502"/>
        <end position="529"/>
    </location>
</feature>
<dbReference type="EMBL" id="KE145365">
    <property type="protein sequence ID" value="EPE30192.1"/>
    <property type="molecule type" value="Genomic_DNA"/>
</dbReference>
<keyword evidence="3 8" id="KW-0812">Transmembrane</keyword>
<dbReference type="SMART" id="SM00664">
    <property type="entry name" value="DoH"/>
    <property type="match status" value="1"/>
</dbReference>
<evidence type="ECO:0000256" key="1">
    <source>
        <dbReference type="ARBA" id="ARBA00004370"/>
    </source>
</evidence>
<accession>S3CUW6</accession>
<feature type="transmembrane region" description="Helical" evidence="8">
    <location>
        <begin position="375"/>
        <end position="398"/>
    </location>
</feature>
<comment type="subcellular location">
    <subcellularLocation>
        <location evidence="1">Membrane</location>
    </subcellularLocation>
</comment>
<dbReference type="InterPro" id="IPR005018">
    <property type="entry name" value="DOMON_domain"/>
</dbReference>
<dbReference type="GeneID" id="19471955"/>
<dbReference type="CDD" id="cd08760">
    <property type="entry name" value="Cyt_b561_FRRS1_like"/>
    <property type="match status" value="1"/>
</dbReference>
<dbReference type="Gene3D" id="2.60.40.1210">
    <property type="entry name" value="Cellobiose dehydrogenase, cytochrome domain"/>
    <property type="match status" value="1"/>
</dbReference>
<evidence type="ECO:0000256" key="3">
    <source>
        <dbReference type="ARBA" id="ARBA00022692"/>
    </source>
</evidence>
<dbReference type="KEGG" id="glz:GLAREA_12915"/>
<dbReference type="Gene3D" id="1.20.120.1770">
    <property type="match status" value="1"/>
</dbReference>
<feature type="compositionally biased region" description="Low complexity" evidence="7">
    <location>
        <begin position="281"/>
        <end position="291"/>
    </location>
</feature>
<dbReference type="HOGENOM" id="CLU_031471_1_0_1"/>
<dbReference type="OrthoDB" id="19261at2759"/>
<dbReference type="AlphaFoldDB" id="S3CUW6"/>
<feature type="domain" description="Cytochrome b561" evidence="11">
    <location>
        <begin position="309"/>
        <end position="430"/>
    </location>
</feature>
<keyword evidence="9" id="KW-0732">Signal</keyword>
<keyword evidence="4" id="KW-0249">Electron transport</keyword>
<feature type="signal peptide" evidence="9">
    <location>
        <begin position="1"/>
        <end position="19"/>
    </location>
</feature>
<evidence type="ECO:0000256" key="4">
    <source>
        <dbReference type="ARBA" id="ARBA00022982"/>
    </source>
</evidence>
<evidence type="ECO:0000256" key="8">
    <source>
        <dbReference type="SAM" id="Phobius"/>
    </source>
</evidence>
<evidence type="ECO:0000256" key="5">
    <source>
        <dbReference type="ARBA" id="ARBA00022989"/>
    </source>
</evidence>
<dbReference type="CDD" id="cd09630">
    <property type="entry name" value="CDH_like_cytochrome"/>
    <property type="match status" value="1"/>
</dbReference>
<feature type="compositionally biased region" description="Low complexity" evidence="7">
    <location>
        <begin position="502"/>
        <end position="513"/>
    </location>
</feature>
<protein>
    <submittedName>
        <fullName evidence="12">CBD9-like protein</fullName>
    </submittedName>
</protein>
<feature type="transmembrane region" description="Helical" evidence="8">
    <location>
        <begin position="441"/>
        <end position="463"/>
    </location>
</feature>